<keyword evidence="1" id="KW-0547">Nucleotide-binding</keyword>
<dbReference type="InterPro" id="IPR027417">
    <property type="entry name" value="P-loop_NTPase"/>
</dbReference>
<evidence type="ECO:0000256" key="1">
    <source>
        <dbReference type="ARBA" id="ARBA00022741"/>
    </source>
</evidence>
<comment type="caution">
    <text evidence="5">The sequence shown here is derived from an EMBL/GenBank/DDBJ whole genome shotgun (WGS) entry which is preliminary data.</text>
</comment>
<dbReference type="Proteomes" id="UP001208656">
    <property type="component" value="Unassembled WGS sequence"/>
</dbReference>
<keyword evidence="6" id="KW-1185">Reference proteome</keyword>
<dbReference type="SUPFAM" id="SSF52540">
    <property type="entry name" value="P-loop containing nucleoside triphosphate hydrolases"/>
    <property type="match status" value="1"/>
</dbReference>
<feature type="coiled-coil region" evidence="3">
    <location>
        <begin position="118"/>
        <end position="152"/>
    </location>
</feature>
<dbReference type="CDD" id="cd00130">
    <property type="entry name" value="PAS"/>
    <property type="match status" value="1"/>
</dbReference>
<dbReference type="EMBL" id="JAOUSE010000019">
    <property type="protein sequence ID" value="MCU9594398.1"/>
    <property type="molecule type" value="Genomic_DNA"/>
</dbReference>
<evidence type="ECO:0000256" key="2">
    <source>
        <dbReference type="ARBA" id="ARBA00022840"/>
    </source>
</evidence>
<sequence>MNQNRLKQLDGQVLFEILNTLKDPIWITEKSGNVLWVNRAAKNFFKRDDLIGKNVYEMERQGVFSPSITRLVVEKKQFISTAQITQNNESLLASGDFIPDKNGDIRYIVTHARPLSQVIKKSNELEKVESILELYKQQIRQLLIEQKQQANDFFLGKSKASQQLKTWAEKIANVDTTVLLTGETGVGKTAFAYHIHQLSIRSDKPFIHLDCSAIPDSLIESELFGYKKGAFTGASTKGKLGLIAAADQGTLFLDEIGDMPFHLQSKLLQFLQNKTYRMIGDNKVQQADVRILAATNANLKERVKEGTFRKDLFYRLNVLSIEIPPLRERKEDILPFSL</sequence>
<evidence type="ECO:0000313" key="6">
    <source>
        <dbReference type="Proteomes" id="UP001208656"/>
    </source>
</evidence>
<evidence type="ECO:0000259" key="4">
    <source>
        <dbReference type="PROSITE" id="PS50045"/>
    </source>
</evidence>
<dbReference type="Pfam" id="PF00158">
    <property type="entry name" value="Sigma54_activat"/>
    <property type="match status" value="1"/>
</dbReference>
<accession>A0ABT2WFD9</accession>
<dbReference type="Gene3D" id="3.30.450.20">
    <property type="entry name" value="PAS domain"/>
    <property type="match status" value="1"/>
</dbReference>
<gene>
    <name evidence="5" type="ORF">OEV82_08005</name>
</gene>
<protein>
    <submittedName>
        <fullName evidence="5">Sigma 54-interacting transcriptional regulator</fullName>
    </submittedName>
</protein>
<evidence type="ECO:0000313" key="5">
    <source>
        <dbReference type="EMBL" id="MCU9594398.1"/>
    </source>
</evidence>
<dbReference type="SUPFAM" id="SSF55785">
    <property type="entry name" value="PYP-like sensor domain (PAS domain)"/>
    <property type="match status" value="1"/>
</dbReference>
<dbReference type="InterPro" id="IPR000014">
    <property type="entry name" value="PAS"/>
</dbReference>
<evidence type="ECO:0000256" key="3">
    <source>
        <dbReference type="SAM" id="Coils"/>
    </source>
</evidence>
<dbReference type="CDD" id="cd00009">
    <property type="entry name" value="AAA"/>
    <property type="match status" value="1"/>
</dbReference>
<dbReference type="PROSITE" id="PS00675">
    <property type="entry name" value="SIGMA54_INTERACT_1"/>
    <property type="match status" value="1"/>
</dbReference>
<keyword evidence="2" id="KW-0067">ATP-binding</keyword>
<dbReference type="Pfam" id="PF00989">
    <property type="entry name" value="PAS"/>
    <property type="match status" value="1"/>
</dbReference>
<dbReference type="InterPro" id="IPR002078">
    <property type="entry name" value="Sigma_54_int"/>
</dbReference>
<dbReference type="RefSeq" id="WP_263061538.1">
    <property type="nucleotide sequence ID" value="NZ_JAOUSE010000019.1"/>
</dbReference>
<name>A0ABT2WFD9_9BACI</name>
<keyword evidence="3" id="KW-0175">Coiled coil</keyword>
<dbReference type="Gene3D" id="3.40.50.300">
    <property type="entry name" value="P-loop containing nucleotide triphosphate hydrolases"/>
    <property type="match status" value="1"/>
</dbReference>
<dbReference type="InterPro" id="IPR013767">
    <property type="entry name" value="PAS_fold"/>
</dbReference>
<dbReference type="InterPro" id="IPR003593">
    <property type="entry name" value="AAA+_ATPase"/>
</dbReference>
<dbReference type="InterPro" id="IPR035965">
    <property type="entry name" value="PAS-like_dom_sf"/>
</dbReference>
<reference evidence="5 6" key="1">
    <citation type="submission" date="2022-10" db="EMBL/GenBank/DDBJ databases">
        <title>Description of Fervidibacillus gen. nov. in the family Fervidibacillaceae fam. nov. with two species, Fervidibacillus albus sp. nov., and Fervidibacillus halotolerans sp. nov., isolated from tidal flat sediments.</title>
        <authorList>
            <person name="Kwon K.K."/>
            <person name="Yang S.-H."/>
        </authorList>
    </citation>
    <scope>NUCLEOTIDE SEQUENCE [LARGE SCALE GENOMIC DNA]</scope>
    <source>
        <strain evidence="5 6">DSM 23332</strain>
    </source>
</reference>
<dbReference type="SMART" id="SM00091">
    <property type="entry name" value="PAS"/>
    <property type="match status" value="2"/>
</dbReference>
<dbReference type="InterPro" id="IPR025662">
    <property type="entry name" value="Sigma_54_int_dom_ATP-bd_1"/>
</dbReference>
<dbReference type="PROSITE" id="PS50045">
    <property type="entry name" value="SIGMA54_INTERACT_4"/>
    <property type="match status" value="1"/>
</dbReference>
<proteinExistence type="predicted"/>
<organism evidence="5 6">
    <name type="scientific">Pallidibacillus thermolactis</name>
    <dbReference type="NCBI Taxonomy" id="251051"/>
    <lineage>
        <taxon>Bacteria</taxon>
        <taxon>Bacillati</taxon>
        <taxon>Bacillota</taxon>
        <taxon>Bacilli</taxon>
        <taxon>Bacillales</taxon>
        <taxon>Bacillaceae</taxon>
        <taxon>Pallidibacillus</taxon>
    </lineage>
</organism>
<dbReference type="PANTHER" id="PTHR32071">
    <property type="entry name" value="TRANSCRIPTIONAL REGULATORY PROTEIN"/>
    <property type="match status" value="1"/>
</dbReference>
<dbReference type="SMART" id="SM00382">
    <property type="entry name" value="AAA"/>
    <property type="match status" value="1"/>
</dbReference>
<feature type="domain" description="Sigma-54 factor interaction" evidence="4">
    <location>
        <begin position="154"/>
        <end position="338"/>
    </location>
</feature>